<dbReference type="InterPro" id="IPR020846">
    <property type="entry name" value="MFS_dom"/>
</dbReference>
<feature type="transmembrane region" description="Helical" evidence="7">
    <location>
        <begin position="383"/>
        <end position="402"/>
    </location>
</feature>
<dbReference type="PANTHER" id="PTHR43124:SF3">
    <property type="entry name" value="CHLORAMPHENICOL EFFLUX PUMP RV0191"/>
    <property type="match status" value="1"/>
</dbReference>
<dbReference type="InterPro" id="IPR005829">
    <property type="entry name" value="Sugar_transporter_CS"/>
</dbReference>
<keyword evidence="3 7" id="KW-0812">Transmembrane</keyword>
<dbReference type="PROSITE" id="PS00216">
    <property type="entry name" value="SUGAR_TRANSPORT_1"/>
    <property type="match status" value="1"/>
</dbReference>
<dbReference type="PANTHER" id="PTHR43124">
    <property type="entry name" value="PURINE EFFLUX PUMP PBUE"/>
    <property type="match status" value="1"/>
</dbReference>
<dbReference type="SUPFAM" id="SSF103473">
    <property type="entry name" value="MFS general substrate transporter"/>
    <property type="match status" value="1"/>
</dbReference>
<dbReference type="InterPro" id="IPR011701">
    <property type="entry name" value="MFS"/>
</dbReference>
<dbReference type="EMBL" id="JBHSPR010000012">
    <property type="protein sequence ID" value="MFC6018030.1"/>
    <property type="molecule type" value="Genomic_DNA"/>
</dbReference>
<evidence type="ECO:0000256" key="5">
    <source>
        <dbReference type="ARBA" id="ARBA00023136"/>
    </source>
</evidence>
<proteinExistence type="predicted"/>
<dbReference type="PROSITE" id="PS50850">
    <property type="entry name" value="MFS"/>
    <property type="match status" value="1"/>
</dbReference>
<comment type="caution">
    <text evidence="9">The sequence shown here is derived from an EMBL/GenBank/DDBJ whole genome shotgun (WGS) entry which is preliminary data.</text>
</comment>
<feature type="transmembrane region" description="Helical" evidence="7">
    <location>
        <begin position="315"/>
        <end position="338"/>
    </location>
</feature>
<keyword evidence="2" id="KW-1003">Cell membrane</keyword>
<accession>A0ABW1K927</accession>
<dbReference type="Gene3D" id="1.20.1250.20">
    <property type="entry name" value="MFS general substrate transporter like domains"/>
    <property type="match status" value="1"/>
</dbReference>
<feature type="transmembrane region" description="Helical" evidence="7">
    <location>
        <begin position="289"/>
        <end position="309"/>
    </location>
</feature>
<dbReference type="Pfam" id="PF07690">
    <property type="entry name" value="MFS_1"/>
    <property type="match status" value="1"/>
</dbReference>
<sequence length="414" mass="42432">MPLEPQTARRVGPHEYGGTTAAPDRRGPGRVARGTILAAATLTIMAPAIIAPSLPAMEQVFADQPGVSLLVRLAMTITSLTVAFSAPLSGLAADRVGRRPLLLSSLVLYAVSGTAGYFLTDLWLLLSSRALLGIAVGGVMTAVNATITDWFDGPERASFLGLQQVFASLSGVLFLPLAGVLATIGWRVPFWLYSLAALVALVAAFAVRDWPPAASAPVNGGGRTATASVLGIYALALVATMVFYMAPTQVPFLLARQGVGPVLIGVIVASSTLASALGGFVFPALRRRLRSAAITVVCVALLGVGWLLAGGTGTVPGIAAGLLVGGLGVGFAIPNLTLRLAELAPPAWRGRIFSGLVAAIFLGQFLSPLVVQPVVQTFGVGDSFTWAGIAMLAGAAAAAVGARKRNPIKERAVP</sequence>
<feature type="transmembrane region" description="Helical" evidence="7">
    <location>
        <begin position="101"/>
        <end position="120"/>
    </location>
</feature>
<evidence type="ECO:0000256" key="3">
    <source>
        <dbReference type="ARBA" id="ARBA00022692"/>
    </source>
</evidence>
<feature type="domain" description="Major facilitator superfamily (MFS) profile" evidence="8">
    <location>
        <begin position="32"/>
        <end position="406"/>
    </location>
</feature>
<feature type="transmembrane region" description="Helical" evidence="7">
    <location>
        <begin position="350"/>
        <end position="371"/>
    </location>
</feature>
<comment type="subcellular location">
    <subcellularLocation>
        <location evidence="1">Cell membrane</location>
        <topology evidence="1">Multi-pass membrane protein</topology>
    </subcellularLocation>
</comment>
<feature type="transmembrane region" description="Helical" evidence="7">
    <location>
        <begin position="69"/>
        <end position="89"/>
    </location>
</feature>
<evidence type="ECO:0000256" key="1">
    <source>
        <dbReference type="ARBA" id="ARBA00004651"/>
    </source>
</evidence>
<dbReference type="InterPro" id="IPR036259">
    <property type="entry name" value="MFS_trans_sf"/>
</dbReference>
<gene>
    <name evidence="9" type="ORF">ACFP2T_17655</name>
</gene>
<protein>
    <submittedName>
        <fullName evidence="9">MFS transporter</fullName>
    </submittedName>
</protein>
<organism evidence="9 10">
    <name type="scientific">Plantactinospora solaniradicis</name>
    <dbReference type="NCBI Taxonomy" id="1723736"/>
    <lineage>
        <taxon>Bacteria</taxon>
        <taxon>Bacillati</taxon>
        <taxon>Actinomycetota</taxon>
        <taxon>Actinomycetes</taxon>
        <taxon>Micromonosporales</taxon>
        <taxon>Micromonosporaceae</taxon>
        <taxon>Plantactinospora</taxon>
    </lineage>
</organism>
<evidence type="ECO:0000259" key="8">
    <source>
        <dbReference type="PROSITE" id="PS50850"/>
    </source>
</evidence>
<name>A0ABW1K927_9ACTN</name>
<evidence type="ECO:0000313" key="9">
    <source>
        <dbReference type="EMBL" id="MFC6018030.1"/>
    </source>
</evidence>
<evidence type="ECO:0000256" key="2">
    <source>
        <dbReference type="ARBA" id="ARBA00022475"/>
    </source>
</evidence>
<feature type="transmembrane region" description="Helical" evidence="7">
    <location>
        <begin position="35"/>
        <end position="57"/>
    </location>
</feature>
<keyword evidence="5 7" id="KW-0472">Membrane</keyword>
<reference evidence="10" key="1">
    <citation type="journal article" date="2019" name="Int. J. Syst. Evol. Microbiol.">
        <title>The Global Catalogue of Microorganisms (GCM) 10K type strain sequencing project: providing services to taxonomists for standard genome sequencing and annotation.</title>
        <authorList>
            <consortium name="The Broad Institute Genomics Platform"/>
            <consortium name="The Broad Institute Genome Sequencing Center for Infectious Disease"/>
            <person name="Wu L."/>
            <person name="Ma J."/>
        </authorList>
    </citation>
    <scope>NUCLEOTIDE SEQUENCE [LARGE SCALE GENOMIC DNA]</scope>
    <source>
        <strain evidence="10">ZS-35-S2</strain>
    </source>
</reference>
<dbReference type="Proteomes" id="UP001596203">
    <property type="component" value="Unassembled WGS sequence"/>
</dbReference>
<feature type="region of interest" description="Disordered" evidence="6">
    <location>
        <begin position="1"/>
        <end position="28"/>
    </location>
</feature>
<feature type="transmembrane region" description="Helical" evidence="7">
    <location>
        <begin position="258"/>
        <end position="282"/>
    </location>
</feature>
<evidence type="ECO:0000256" key="4">
    <source>
        <dbReference type="ARBA" id="ARBA00022989"/>
    </source>
</evidence>
<keyword evidence="10" id="KW-1185">Reference proteome</keyword>
<evidence type="ECO:0000313" key="10">
    <source>
        <dbReference type="Proteomes" id="UP001596203"/>
    </source>
</evidence>
<dbReference type="InterPro" id="IPR050189">
    <property type="entry name" value="MFS_Efflux_Transporters"/>
</dbReference>
<feature type="transmembrane region" description="Helical" evidence="7">
    <location>
        <begin position="227"/>
        <end position="246"/>
    </location>
</feature>
<evidence type="ECO:0000256" key="7">
    <source>
        <dbReference type="SAM" id="Phobius"/>
    </source>
</evidence>
<feature type="transmembrane region" description="Helical" evidence="7">
    <location>
        <begin position="159"/>
        <end position="184"/>
    </location>
</feature>
<dbReference type="RefSeq" id="WP_377422973.1">
    <property type="nucleotide sequence ID" value="NZ_JBHSPR010000012.1"/>
</dbReference>
<feature type="transmembrane region" description="Helical" evidence="7">
    <location>
        <begin position="126"/>
        <end position="147"/>
    </location>
</feature>
<evidence type="ECO:0000256" key="6">
    <source>
        <dbReference type="SAM" id="MobiDB-lite"/>
    </source>
</evidence>
<dbReference type="CDD" id="cd17473">
    <property type="entry name" value="MFS_arabinose_efflux_permease_like"/>
    <property type="match status" value="1"/>
</dbReference>
<feature type="transmembrane region" description="Helical" evidence="7">
    <location>
        <begin position="190"/>
        <end position="207"/>
    </location>
</feature>
<keyword evidence="4 7" id="KW-1133">Transmembrane helix</keyword>